<dbReference type="PIRSF" id="PIRSF004803">
    <property type="entry name" value="RnjA"/>
    <property type="match status" value="1"/>
</dbReference>
<dbReference type="InterPro" id="IPR055132">
    <property type="entry name" value="RNase_J_b_CASP"/>
</dbReference>
<feature type="binding site" evidence="13">
    <location>
        <position position="79"/>
    </location>
    <ligand>
        <name>Zn(2+)</name>
        <dbReference type="ChEBI" id="CHEBI:29105"/>
        <label>2</label>
        <note>catalytic</note>
    </ligand>
</feature>
<dbReference type="PROSITE" id="PS01292">
    <property type="entry name" value="UPF0036"/>
    <property type="match status" value="1"/>
</dbReference>
<evidence type="ECO:0000256" key="5">
    <source>
        <dbReference type="ARBA" id="ARBA00022759"/>
    </source>
</evidence>
<dbReference type="AlphaFoldDB" id="A0AA35G5H8"/>
<dbReference type="Pfam" id="PF22505">
    <property type="entry name" value="RNase_J_b_CASP"/>
    <property type="match status" value="1"/>
</dbReference>
<name>A0AA35G5H8_9FIRM</name>
<feature type="binding site" evidence="10 12">
    <location>
        <begin position="368"/>
        <end position="372"/>
    </location>
    <ligand>
        <name>substrate</name>
    </ligand>
</feature>
<evidence type="ECO:0000256" key="6">
    <source>
        <dbReference type="ARBA" id="ARBA00022801"/>
    </source>
</evidence>
<dbReference type="HAMAP" id="MF_01491">
    <property type="entry name" value="RNase_J_bact"/>
    <property type="match status" value="1"/>
</dbReference>
<comment type="subcellular location">
    <subcellularLocation>
        <location evidence="1 10">Cytoplasm</location>
    </subcellularLocation>
</comment>
<dbReference type="RefSeq" id="WP_319951791.1">
    <property type="nucleotide sequence ID" value="NZ_AP025628.1"/>
</dbReference>
<evidence type="ECO:0000313" key="16">
    <source>
        <dbReference type="Proteomes" id="UP001163687"/>
    </source>
</evidence>
<organism evidence="15 16">
    <name type="scientific">Caldinitratiruptor microaerophilus</name>
    <dbReference type="NCBI Taxonomy" id="671077"/>
    <lineage>
        <taxon>Bacteria</taxon>
        <taxon>Bacillati</taxon>
        <taxon>Bacillota</taxon>
        <taxon>Clostridia</taxon>
        <taxon>Eubacteriales</taxon>
        <taxon>Symbiobacteriaceae</taxon>
        <taxon>Caldinitratiruptor</taxon>
    </lineage>
</organism>
<feature type="binding site" evidence="13">
    <location>
        <position position="82"/>
    </location>
    <ligand>
        <name>Zn(2+)</name>
        <dbReference type="ChEBI" id="CHEBI:29105"/>
        <label>1</label>
        <note>catalytic</note>
    </ligand>
</feature>
<reference evidence="15" key="1">
    <citation type="submission" date="2022-03" db="EMBL/GenBank/DDBJ databases">
        <title>Complete genome sequence of Caldinitratiruptor microaerophilus.</title>
        <authorList>
            <person name="Mukaiyama R."/>
            <person name="Nishiyama T."/>
            <person name="Ueda K."/>
        </authorList>
    </citation>
    <scope>NUCLEOTIDE SEQUENCE</scope>
    <source>
        <strain evidence="15">JCM 16183</strain>
    </source>
</reference>
<gene>
    <name evidence="10 15" type="primary">rnj</name>
    <name evidence="15" type="ORF">caldi_05210</name>
</gene>
<dbReference type="Gene3D" id="3.10.20.580">
    <property type="match status" value="1"/>
</dbReference>
<feature type="binding site" evidence="13">
    <location>
        <position position="54"/>
    </location>
    <ligand>
        <name>Ca(2+)</name>
        <dbReference type="ChEBI" id="CHEBI:29108"/>
    </ligand>
</feature>
<dbReference type="Pfam" id="PF17770">
    <property type="entry name" value="RNase_J_C"/>
    <property type="match status" value="1"/>
</dbReference>
<dbReference type="Pfam" id="PF00753">
    <property type="entry name" value="Lactamase_B"/>
    <property type="match status" value="1"/>
</dbReference>
<dbReference type="InterPro" id="IPR041636">
    <property type="entry name" value="RNase_J_C"/>
</dbReference>
<feature type="binding site" evidence="13">
    <location>
        <position position="447"/>
    </location>
    <ligand>
        <name>Ca(2+)</name>
        <dbReference type="ChEBI" id="CHEBI:29108"/>
    </ligand>
</feature>
<dbReference type="SMART" id="SM00849">
    <property type="entry name" value="Lactamase_B"/>
    <property type="match status" value="1"/>
</dbReference>
<keyword evidence="7 13" id="KW-0862">Zinc</keyword>
<dbReference type="Proteomes" id="UP001163687">
    <property type="component" value="Chromosome"/>
</dbReference>
<feature type="domain" description="Metallo-beta-lactamase" evidence="14">
    <location>
        <begin position="24"/>
        <end position="219"/>
    </location>
</feature>
<feature type="binding site" evidence="13">
    <location>
        <position position="394"/>
    </location>
    <ligand>
        <name>Zn(2+)</name>
        <dbReference type="ChEBI" id="CHEBI:29105"/>
        <label>1</label>
        <note>catalytic</note>
    </ligand>
</feature>
<dbReference type="KEGG" id="cmic:caldi_05210"/>
<dbReference type="InterPro" id="IPR036866">
    <property type="entry name" value="RibonucZ/Hydroxyglut_hydro"/>
</dbReference>
<feature type="active site" description="Proton donor" evidence="11">
    <location>
        <position position="199"/>
    </location>
</feature>
<evidence type="ECO:0000256" key="9">
    <source>
        <dbReference type="ARBA" id="ARBA00022884"/>
    </source>
</evidence>
<dbReference type="NCBIfam" id="TIGR00649">
    <property type="entry name" value="MG423"/>
    <property type="match status" value="1"/>
</dbReference>
<evidence type="ECO:0000256" key="4">
    <source>
        <dbReference type="ARBA" id="ARBA00022723"/>
    </source>
</evidence>
<keyword evidence="16" id="KW-1185">Reference proteome</keyword>
<evidence type="ECO:0000256" key="3">
    <source>
        <dbReference type="ARBA" id="ARBA00022722"/>
    </source>
</evidence>
<keyword evidence="5 10" id="KW-0255">Endonuclease</keyword>
<dbReference type="GO" id="GO:0003723">
    <property type="term" value="F:RNA binding"/>
    <property type="evidence" value="ECO:0007669"/>
    <property type="project" value="UniProtKB-UniRule"/>
</dbReference>
<dbReference type="EMBL" id="AP025628">
    <property type="protein sequence ID" value="BDG59431.1"/>
    <property type="molecule type" value="Genomic_DNA"/>
</dbReference>
<feature type="binding site" evidence="13">
    <location>
        <position position="77"/>
    </location>
    <ligand>
        <name>Zn(2+)</name>
        <dbReference type="ChEBI" id="CHEBI:29105"/>
        <label>1</label>
        <note>catalytic</note>
    </ligand>
</feature>
<dbReference type="InterPro" id="IPR001587">
    <property type="entry name" value="RNase_J_CS"/>
</dbReference>
<feature type="binding site" evidence="13">
    <location>
        <position position="167"/>
    </location>
    <ligand>
        <name>Zn(2+)</name>
        <dbReference type="ChEBI" id="CHEBI:29105"/>
        <label>1</label>
        <note>catalytic</note>
    </ligand>
</feature>
<dbReference type="SUPFAM" id="SSF56281">
    <property type="entry name" value="Metallo-hydrolase/oxidoreductase"/>
    <property type="match status" value="1"/>
</dbReference>
<evidence type="ECO:0000256" key="8">
    <source>
        <dbReference type="ARBA" id="ARBA00022839"/>
    </source>
</evidence>
<evidence type="ECO:0000256" key="11">
    <source>
        <dbReference type="PIRSR" id="PIRSR004803-1"/>
    </source>
</evidence>
<dbReference type="PANTHER" id="PTHR43694">
    <property type="entry name" value="RIBONUCLEASE J"/>
    <property type="match status" value="1"/>
</dbReference>
<dbReference type="InterPro" id="IPR011108">
    <property type="entry name" value="RMMBL"/>
</dbReference>
<proteinExistence type="inferred from homology"/>
<feature type="binding site" evidence="12">
    <location>
        <begin position="236"/>
        <end position="238"/>
    </location>
    <ligand>
        <name>substrate</name>
    </ligand>
</feature>
<evidence type="ECO:0000256" key="13">
    <source>
        <dbReference type="PIRSR" id="PIRSR004803-3"/>
    </source>
</evidence>
<keyword evidence="8 10" id="KW-0269">Exonuclease</keyword>
<comment type="cofactor">
    <cofactor evidence="13">
        <name>Ca(2+)</name>
        <dbReference type="ChEBI" id="CHEBI:29108"/>
    </cofactor>
    <text evidence="13">Binds 1 Ca(2+) cation per subunit. Seen in 1 crystal structure, it is not clear if it is physiologically important.</text>
</comment>
<keyword evidence="10" id="KW-0698">rRNA processing</keyword>
<dbReference type="Gene3D" id="3.40.50.10710">
    <property type="entry name" value="Metallo-hydrolase/oxidoreductase"/>
    <property type="match status" value="1"/>
</dbReference>
<comment type="cofactor">
    <cofactor evidence="13">
        <name>Zn(2+)</name>
        <dbReference type="ChEBI" id="CHEBI:29105"/>
    </cofactor>
    <text evidence="13">Binds 2 Zn(2+) ions per subunit. It is not clear if Zn(2+) or Mg(2+) is physiologically important.</text>
</comment>
<accession>A0AA35G5H8</accession>
<dbReference type="PANTHER" id="PTHR43694:SF1">
    <property type="entry name" value="RIBONUCLEASE J"/>
    <property type="match status" value="1"/>
</dbReference>
<dbReference type="EC" id="3.1.-.-" evidence="10"/>
<evidence type="ECO:0000256" key="7">
    <source>
        <dbReference type="ARBA" id="ARBA00022833"/>
    </source>
</evidence>
<dbReference type="GO" id="GO:0004534">
    <property type="term" value="F:5'-3' RNA exonuclease activity"/>
    <property type="evidence" value="ECO:0007669"/>
    <property type="project" value="UniProtKB-UniRule"/>
</dbReference>
<keyword evidence="2 10" id="KW-0963">Cytoplasm</keyword>
<comment type="function">
    <text evidence="10">An RNase that has 5'-3' exonuclease and possibly endonuclease activity. Involved in maturation of rRNA and in some organisms also mRNA maturation and/or decay.</text>
</comment>
<dbReference type="CDD" id="cd07714">
    <property type="entry name" value="RNaseJ_MBL-fold"/>
    <property type="match status" value="1"/>
</dbReference>
<feature type="active site" description="Proton acceptor" evidence="11">
    <location>
        <position position="372"/>
    </location>
</feature>
<evidence type="ECO:0000313" key="15">
    <source>
        <dbReference type="EMBL" id="BDG59431.1"/>
    </source>
</evidence>
<dbReference type="GO" id="GO:0005737">
    <property type="term" value="C:cytoplasm"/>
    <property type="evidence" value="ECO:0007669"/>
    <property type="project" value="UniProtKB-SubCell"/>
</dbReference>
<keyword evidence="4 13" id="KW-0479">Metal-binding</keyword>
<dbReference type="InterPro" id="IPR042173">
    <property type="entry name" value="RNase_J_2"/>
</dbReference>
<feature type="binding site" evidence="13">
    <location>
        <position position="81"/>
    </location>
    <ligand>
        <name>Zn(2+)</name>
        <dbReference type="ChEBI" id="CHEBI:29105"/>
        <label>1</label>
        <note>catalytic</note>
    </ligand>
</feature>
<evidence type="ECO:0000259" key="14">
    <source>
        <dbReference type="SMART" id="SM00849"/>
    </source>
</evidence>
<evidence type="ECO:0000256" key="10">
    <source>
        <dbReference type="HAMAP-Rule" id="MF_01491"/>
    </source>
</evidence>
<evidence type="ECO:0000256" key="12">
    <source>
        <dbReference type="PIRSR" id="PIRSR004803-2"/>
    </source>
</evidence>
<keyword evidence="9 10" id="KW-0694">RNA-binding</keyword>
<evidence type="ECO:0000256" key="1">
    <source>
        <dbReference type="ARBA" id="ARBA00004496"/>
    </source>
</evidence>
<sequence>MARQQRERGQRVQAIPLGGLGEIGKNCMAIQEGDHILVVDCGLSFPEEEMLGIDIVIPDFTYLLENRDKVRGLVLTHGHEDHIGAVPYLVRQLEVPVYATRLTLGLVEGKLAEAGLKLPPGSRAVKAGDTVKVGPFAVEFIRVTHSIPDSCALAIRTGAGVIVHTGDFKFDQTPVDGEFADYQRLAELGREGVLALLADSTNAERPGYTPSERVVGKNLDEIFRLARGRILLATFASNVHRIQQAIDSAARWDRKVAVVGRSMENTVEVALKLGYLHVPDGILVDVEELRRFPAQNQVILTTGSQGEPMSALTRMSVNDHKSVEIMPGDTVVFAATPIPGNEKDVARTINNLYRRGAEVIYGREAGVHVSGHGSQEEQKMMINLLRPRFFMPIHGEYRMLVHHARLAQACGIPADSILLGENGTVFEFTPQTAAIAGKVASGQVLVDGLGVGDVGNIVLRDRRQLSQDGILIVVVAIDRETGVIVGGPDIVSRGFVYVRESEGLLEEARDRVKGTLYETLSRRVPEWAVLKSAVRDVLSKYLFEKTRRRPMILPIIMEV</sequence>
<evidence type="ECO:0000256" key="2">
    <source>
        <dbReference type="ARBA" id="ARBA00022490"/>
    </source>
</evidence>
<keyword evidence="13" id="KW-0106">Calcium</keyword>
<comment type="similarity">
    <text evidence="10">Belongs to the metallo-beta-lactamase superfamily. RNA-metabolizing metallo-beta-lactamase-like family. Bacterial RNase J subfamily.</text>
</comment>
<dbReference type="GO" id="GO:0006364">
    <property type="term" value="P:rRNA processing"/>
    <property type="evidence" value="ECO:0007669"/>
    <property type="project" value="UniProtKB-UniRule"/>
</dbReference>
<dbReference type="FunFam" id="3.10.20.580:FF:000001">
    <property type="entry name" value="Ribonuclease J"/>
    <property type="match status" value="1"/>
</dbReference>
<dbReference type="GO" id="GO:0008270">
    <property type="term" value="F:zinc ion binding"/>
    <property type="evidence" value="ECO:0007669"/>
    <property type="project" value="InterPro"/>
</dbReference>
<dbReference type="GO" id="GO:0004521">
    <property type="term" value="F:RNA endonuclease activity"/>
    <property type="evidence" value="ECO:0007669"/>
    <property type="project" value="UniProtKB-UniRule"/>
</dbReference>
<dbReference type="InterPro" id="IPR001279">
    <property type="entry name" value="Metallo-B-lactamas"/>
</dbReference>
<dbReference type="Pfam" id="PF07521">
    <property type="entry name" value="RMMBL"/>
    <property type="match status" value="1"/>
</dbReference>
<feature type="binding site" evidence="13">
    <location>
        <position position="52"/>
    </location>
    <ligand>
        <name>Ca(2+)</name>
        <dbReference type="ChEBI" id="CHEBI:29108"/>
    </ligand>
</feature>
<dbReference type="InterPro" id="IPR030854">
    <property type="entry name" value="RNase_J_bac"/>
</dbReference>
<dbReference type="Gene3D" id="3.60.15.10">
    <property type="entry name" value="Ribonuclease Z/Hydroxyacylglutathione hydrolase-like"/>
    <property type="match status" value="1"/>
</dbReference>
<keyword evidence="6 10" id="KW-0378">Hydrolase</keyword>
<comment type="subunit">
    <text evidence="10">Homodimer, may be a subunit of the RNA degradosome.</text>
</comment>
<keyword evidence="3 10" id="KW-0540">Nuclease</keyword>
<dbReference type="InterPro" id="IPR004613">
    <property type="entry name" value="RNase_J"/>
</dbReference>
<protein>
    <recommendedName>
        <fullName evidence="10">Ribonuclease J</fullName>
        <shortName evidence="10">RNase J</shortName>
        <ecNumber evidence="10">3.1.-.-</ecNumber>
    </recommendedName>
</protein>
<feature type="binding site" evidence="13">
    <location>
        <position position="145"/>
    </location>
    <ligand>
        <name>Zn(2+)</name>
        <dbReference type="ChEBI" id="CHEBI:29105"/>
        <label>1</label>
        <note>catalytic</note>
    </ligand>
</feature>